<gene>
    <name evidence="9" type="ORF">B0H50_1174</name>
</gene>
<dbReference type="RefSeq" id="WP_146193717.1">
    <property type="nucleotide sequence ID" value="NZ_QGHD01000017.1"/>
</dbReference>
<evidence type="ECO:0000256" key="2">
    <source>
        <dbReference type="ARBA" id="ARBA00022723"/>
    </source>
</evidence>
<feature type="transmembrane region" description="Helical" evidence="7">
    <location>
        <begin position="6"/>
        <end position="22"/>
    </location>
</feature>
<evidence type="ECO:0000256" key="4">
    <source>
        <dbReference type="ARBA" id="ARBA00022833"/>
    </source>
</evidence>
<keyword evidence="4 6" id="KW-0862">Zinc</keyword>
<dbReference type="EMBL" id="QGHD01000017">
    <property type="protein sequence ID" value="PWK96036.1"/>
    <property type="molecule type" value="Genomic_DNA"/>
</dbReference>
<keyword evidence="10" id="KW-1185">Reference proteome</keyword>
<keyword evidence="7" id="KW-0812">Transmembrane</keyword>
<evidence type="ECO:0000256" key="1">
    <source>
        <dbReference type="ARBA" id="ARBA00022670"/>
    </source>
</evidence>
<comment type="similarity">
    <text evidence="6">Belongs to the peptidase M48 family.</text>
</comment>
<accession>A0ABX5LL38</accession>
<feature type="transmembrane region" description="Helical" evidence="7">
    <location>
        <begin position="109"/>
        <end position="127"/>
    </location>
</feature>
<reference evidence="9 10" key="1">
    <citation type="submission" date="2018-05" db="EMBL/GenBank/DDBJ databases">
        <title>Animal gut microbial communities from fecal samples from Wisconsin, USA.</title>
        <authorList>
            <person name="Neumann A."/>
        </authorList>
    </citation>
    <scope>NUCLEOTIDE SEQUENCE [LARGE SCALE GENOMIC DNA]</scope>
    <source>
        <strain evidence="9 10">UWS4</strain>
    </source>
</reference>
<keyword evidence="7" id="KW-1133">Transmembrane helix</keyword>
<evidence type="ECO:0000259" key="8">
    <source>
        <dbReference type="Pfam" id="PF01435"/>
    </source>
</evidence>
<evidence type="ECO:0000313" key="9">
    <source>
        <dbReference type="EMBL" id="PWK96036.1"/>
    </source>
</evidence>
<keyword evidence="3 6" id="KW-0378">Hydrolase</keyword>
<evidence type="ECO:0000313" key="10">
    <source>
        <dbReference type="Proteomes" id="UP000245523"/>
    </source>
</evidence>
<organism evidence="9 10">
    <name type="scientific">Hallerella porci</name>
    <dbReference type="NCBI Taxonomy" id="1945871"/>
    <lineage>
        <taxon>Bacteria</taxon>
        <taxon>Pseudomonadati</taxon>
        <taxon>Fibrobacterota</taxon>
        <taxon>Fibrobacteria</taxon>
        <taxon>Fibrobacterales</taxon>
        <taxon>Fibrobacteraceae</taxon>
        <taxon>Hallerella</taxon>
    </lineage>
</organism>
<evidence type="ECO:0000256" key="6">
    <source>
        <dbReference type="RuleBase" id="RU003983"/>
    </source>
</evidence>
<comment type="cofactor">
    <cofactor evidence="6">
        <name>Zn(2+)</name>
        <dbReference type="ChEBI" id="CHEBI:29105"/>
    </cofactor>
    <text evidence="6">Binds 1 zinc ion per subunit.</text>
</comment>
<keyword evidence="1 6" id="KW-0645">Protease</keyword>
<dbReference type="Pfam" id="PF01435">
    <property type="entry name" value="Peptidase_M48"/>
    <property type="match status" value="1"/>
</dbReference>
<evidence type="ECO:0000256" key="5">
    <source>
        <dbReference type="ARBA" id="ARBA00023049"/>
    </source>
</evidence>
<keyword evidence="5 6" id="KW-0482">Metalloprotease</keyword>
<name>A0ABX5LL38_9BACT</name>
<feature type="domain" description="Peptidase M48" evidence="8">
    <location>
        <begin position="60"/>
        <end position="187"/>
    </location>
</feature>
<proteinExistence type="inferred from homology"/>
<protein>
    <submittedName>
        <fullName evidence="9">Peptidase M48-like protein</fullName>
    </submittedName>
</protein>
<dbReference type="Proteomes" id="UP000245523">
    <property type="component" value="Unassembled WGS sequence"/>
</dbReference>
<comment type="caution">
    <text evidence="9">The sequence shown here is derived from an EMBL/GenBank/DDBJ whole genome shotgun (WGS) entry which is preliminary data.</text>
</comment>
<sequence length="192" mass="22165">MSSFEWILLGLLLFEFLLRCALEIHDARAFQRKPDSFALARILPIVNDIFPPESNFSKWNENDGAFVKAHEKAHAELHHEMMRKFFWASSLVCIALLLGAIGIPFHLNLLGLLFLFHLIFNFAKILFHFICFAQEYEADSVAAKRLQKGVSKRAIANLMASEFPRTRLFAYVYRTHPTARMRDAALNRSKTH</sequence>
<keyword evidence="7" id="KW-0472">Membrane</keyword>
<evidence type="ECO:0000256" key="3">
    <source>
        <dbReference type="ARBA" id="ARBA00022801"/>
    </source>
</evidence>
<keyword evidence="2" id="KW-0479">Metal-binding</keyword>
<evidence type="ECO:0000256" key="7">
    <source>
        <dbReference type="SAM" id="Phobius"/>
    </source>
</evidence>
<dbReference type="InterPro" id="IPR001915">
    <property type="entry name" value="Peptidase_M48"/>
</dbReference>
<feature type="transmembrane region" description="Helical" evidence="7">
    <location>
        <begin position="85"/>
        <end position="103"/>
    </location>
</feature>